<sequence>MSELNLVTNMFREINDTASGVGNCRQYNREKFIGYMCSYVPVEIIMSAGYVPFRLSGSTRPITKAYAYLPSACCSVVSGALERALQGEFDFLSGLIIPQTCDRMREIFDVFRVTTNITFYHNLIVPMRTDIIPARQFYYDELKMFIAKLAEMSGKEIGTDQINMAIKNYNVLRGLLRKASDARISATLTGLEYHKVLMAAFTTPPEKVISAINNLLQSLSEKRPELEGRVRLLVSGSVIDNLEQIALLENYGALVVSDDLCYGLRGNVGLIPSDSKDPVSVLAQKYLGKINCPCKYPSQIRWQNILENAKASQVDGVVLMLKKFCDCHWIEQPELERRLKAAGYPVLVLGIDNETAIEALRTRMQAFLEMVTKRKSRGFSNDCPKNF</sequence>
<dbReference type="Pfam" id="PF06050">
    <property type="entry name" value="HGD-D"/>
    <property type="match status" value="1"/>
</dbReference>
<name>A0A1I6CQH0_9FIRM</name>
<dbReference type="EMBL" id="FOYM01000001">
    <property type="protein sequence ID" value="SFQ95403.1"/>
    <property type="molecule type" value="Genomic_DNA"/>
</dbReference>
<evidence type="ECO:0000256" key="2">
    <source>
        <dbReference type="ARBA" id="ARBA00005806"/>
    </source>
</evidence>
<gene>
    <name evidence="6" type="ORF">SAMN05660706_101188</name>
</gene>
<dbReference type="RefSeq" id="WP_092481583.1">
    <property type="nucleotide sequence ID" value="NZ_FOYM01000001.1"/>
</dbReference>
<keyword evidence="3" id="KW-0479">Metal-binding</keyword>
<dbReference type="OrthoDB" id="355459at2"/>
<comment type="similarity">
    <text evidence="2">Belongs to the FldB/FldC dehydratase alpha/beta subunit family.</text>
</comment>
<evidence type="ECO:0000313" key="7">
    <source>
        <dbReference type="Proteomes" id="UP000199584"/>
    </source>
</evidence>
<dbReference type="GO" id="GO:0051536">
    <property type="term" value="F:iron-sulfur cluster binding"/>
    <property type="evidence" value="ECO:0007669"/>
    <property type="project" value="UniProtKB-KW"/>
</dbReference>
<dbReference type="PANTHER" id="PTHR30548:SF5">
    <property type="entry name" value="SUBUNIT OF OXYGEN-SENSITIVE 2-HYDROXYISOCAPROYL-COA DEHYDRATASE"/>
    <property type="match status" value="1"/>
</dbReference>
<dbReference type="GO" id="GO:0046872">
    <property type="term" value="F:metal ion binding"/>
    <property type="evidence" value="ECO:0007669"/>
    <property type="project" value="UniProtKB-KW"/>
</dbReference>
<keyword evidence="5" id="KW-0411">Iron-sulfur</keyword>
<evidence type="ECO:0000256" key="4">
    <source>
        <dbReference type="ARBA" id="ARBA00023004"/>
    </source>
</evidence>
<dbReference type="STRING" id="39060.SAMN05660706_101188"/>
<evidence type="ECO:0000313" key="6">
    <source>
        <dbReference type="EMBL" id="SFQ95403.1"/>
    </source>
</evidence>
<dbReference type="Gene3D" id="3.40.50.11890">
    <property type="match status" value="1"/>
</dbReference>
<dbReference type="GO" id="GO:0016836">
    <property type="term" value="F:hydro-lyase activity"/>
    <property type="evidence" value="ECO:0007669"/>
    <property type="project" value="UniProtKB-ARBA"/>
</dbReference>
<organism evidence="6 7">
    <name type="scientific">Desulfoscipio geothermicus DSM 3669</name>
    <dbReference type="NCBI Taxonomy" id="1121426"/>
    <lineage>
        <taxon>Bacteria</taxon>
        <taxon>Bacillati</taxon>
        <taxon>Bacillota</taxon>
        <taxon>Clostridia</taxon>
        <taxon>Eubacteriales</taxon>
        <taxon>Desulfallaceae</taxon>
        <taxon>Desulfoscipio</taxon>
    </lineage>
</organism>
<dbReference type="Gene3D" id="1.20.1270.370">
    <property type="match status" value="1"/>
</dbReference>
<comment type="cofactor">
    <cofactor evidence="1">
        <name>[4Fe-4S] cluster</name>
        <dbReference type="ChEBI" id="CHEBI:49883"/>
    </cofactor>
</comment>
<accession>A0A1I6CQH0</accession>
<protein>
    <submittedName>
        <fullName evidence="6">Benzoyl-CoA reductase/2-hydroxyglutaryl-CoA dehydratase subunit, BcrC/BadD/HgdB</fullName>
    </submittedName>
</protein>
<keyword evidence="4" id="KW-0408">Iron</keyword>
<evidence type="ECO:0000256" key="5">
    <source>
        <dbReference type="ARBA" id="ARBA00023014"/>
    </source>
</evidence>
<dbReference type="Gene3D" id="3.40.50.11900">
    <property type="match status" value="1"/>
</dbReference>
<dbReference type="Proteomes" id="UP000199584">
    <property type="component" value="Unassembled WGS sequence"/>
</dbReference>
<reference evidence="7" key="1">
    <citation type="submission" date="2016-10" db="EMBL/GenBank/DDBJ databases">
        <authorList>
            <person name="Varghese N."/>
            <person name="Submissions S."/>
        </authorList>
    </citation>
    <scope>NUCLEOTIDE SEQUENCE [LARGE SCALE GENOMIC DNA]</scope>
    <source>
        <strain evidence="7">DSM 3669</strain>
    </source>
</reference>
<evidence type="ECO:0000256" key="1">
    <source>
        <dbReference type="ARBA" id="ARBA00001966"/>
    </source>
</evidence>
<keyword evidence="7" id="KW-1185">Reference proteome</keyword>
<dbReference type="InterPro" id="IPR010327">
    <property type="entry name" value="FldB/FldC_alpha/beta"/>
</dbReference>
<dbReference type="PANTHER" id="PTHR30548">
    <property type="entry name" value="2-HYDROXYGLUTARYL-COA DEHYDRATASE, D-COMPONENT-RELATED"/>
    <property type="match status" value="1"/>
</dbReference>
<evidence type="ECO:0000256" key="3">
    <source>
        <dbReference type="ARBA" id="ARBA00022723"/>
    </source>
</evidence>
<dbReference type="AlphaFoldDB" id="A0A1I6CQH0"/>
<proteinExistence type="inferred from homology"/>